<dbReference type="Proteomes" id="UP000315017">
    <property type="component" value="Chromosome"/>
</dbReference>
<dbReference type="RefSeq" id="WP_145091218.1">
    <property type="nucleotide sequence ID" value="NZ_CP036274.1"/>
</dbReference>
<dbReference type="KEGG" id="aagg:ETAA8_37260"/>
<dbReference type="EMBL" id="CP036274">
    <property type="protein sequence ID" value="QDU28623.1"/>
    <property type="molecule type" value="Genomic_DNA"/>
</dbReference>
<dbReference type="Gene3D" id="3.40.50.1820">
    <property type="entry name" value="alpha/beta hydrolase"/>
    <property type="match status" value="1"/>
</dbReference>
<dbReference type="InterPro" id="IPR006311">
    <property type="entry name" value="TAT_signal"/>
</dbReference>
<name>A0A517YEG6_9BACT</name>
<dbReference type="PANTHER" id="PTHR47381:SF3">
    <property type="entry name" value="ALPHA_BETA-HYDROLASES SUPERFAMILY PROTEIN"/>
    <property type="match status" value="1"/>
</dbReference>
<dbReference type="AlphaFoldDB" id="A0A517YEG6"/>
<keyword evidence="1" id="KW-0378">Hydrolase</keyword>
<organism evidence="1 2">
    <name type="scientific">Anatilimnocola aggregata</name>
    <dbReference type="NCBI Taxonomy" id="2528021"/>
    <lineage>
        <taxon>Bacteria</taxon>
        <taxon>Pseudomonadati</taxon>
        <taxon>Planctomycetota</taxon>
        <taxon>Planctomycetia</taxon>
        <taxon>Pirellulales</taxon>
        <taxon>Pirellulaceae</taxon>
        <taxon>Anatilimnocola</taxon>
    </lineage>
</organism>
<keyword evidence="2" id="KW-1185">Reference proteome</keyword>
<gene>
    <name evidence="1" type="ORF">ETAA8_37260</name>
</gene>
<protein>
    <submittedName>
        <fullName evidence="1">Abhydrolase family protein</fullName>
    </submittedName>
</protein>
<dbReference type="PANTHER" id="PTHR47381">
    <property type="entry name" value="ALPHA/BETA-HYDROLASES SUPERFAMILY PROTEIN"/>
    <property type="match status" value="1"/>
</dbReference>
<dbReference type="Pfam" id="PF12715">
    <property type="entry name" value="Abhydrolase_7"/>
    <property type="match status" value="1"/>
</dbReference>
<dbReference type="OrthoDB" id="3668964at2"/>
<proteinExistence type="predicted"/>
<evidence type="ECO:0000313" key="2">
    <source>
        <dbReference type="Proteomes" id="UP000315017"/>
    </source>
</evidence>
<reference evidence="1 2" key="1">
    <citation type="submission" date="2019-02" db="EMBL/GenBank/DDBJ databases">
        <title>Deep-cultivation of Planctomycetes and their phenomic and genomic characterization uncovers novel biology.</title>
        <authorList>
            <person name="Wiegand S."/>
            <person name="Jogler M."/>
            <person name="Boedeker C."/>
            <person name="Pinto D."/>
            <person name="Vollmers J."/>
            <person name="Rivas-Marin E."/>
            <person name="Kohn T."/>
            <person name="Peeters S.H."/>
            <person name="Heuer A."/>
            <person name="Rast P."/>
            <person name="Oberbeckmann S."/>
            <person name="Bunk B."/>
            <person name="Jeske O."/>
            <person name="Meyerdierks A."/>
            <person name="Storesund J.E."/>
            <person name="Kallscheuer N."/>
            <person name="Luecker S."/>
            <person name="Lage O.M."/>
            <person name="Pohl T."/>
            <person name="Merkel B.J."/>
            <person name="Hornburger P."/>
            <person name="Mueller R.-W."/>
            <person name="Bruemmer F."/>
            <person name="Labrenz M."/>
            <person name="Spormann A.M."/>
            <person name="Op den Camp H."/>
            <person name="Overmann J."/>
            <person name="Amann R."/>
            <person name="Jetten M.S.M."/>
            <person name="Mascher T."/>
            <person name="Medema M.H."/>
            <person name="Devos D.P."/>
            <person name="Kaster A.-K."/>
            <person name="Ovreas L."/>
            <person name="Rohde M."/>
            <person name="Galperin M.Y."/>
            <person name="Jogler C."/>
        </authorList>
    </citation>
    <scope>NUCLEOTIDE SEQUENCE [LARGE SCALE GENOMIC DNA]</scope>
    <source>
        <strain evidence="1 2">ETA_A8</strain>
    </source>
</reference>
<sequence length="429" mass="47382">MQPSPRREFLKAIGTGSLALTGGMSAIGNAGPFVAAQKVAAAEMPADLPVEQAPANADLGSLYPVVRGLAEKVPYPYSFLSGRFASLAEQQAAGREKVLEAFGYRPAAVAPNAEVVSRQEFPEFTREKILFSTSPQFRVPAYVHIPRGLKERGPAIVDLHSHGGMFLFGKEKVIDFGTNHLTMKTYHERNYGGRPTTTELVKRGYVVITIDAFMFGERRARFAEDQELGSNRGDYSPATVDLLNRKCRSKESTLAKSLIYAGICWPGIITWDDMRTVDYLVTRPEVDPARIGCLGVSLGGWRTIFLAGLDERIAAACVVGFMSTVQPMIERHINTHSFAHFVPGLHQYLDLPDVVALRAPRPLLVQQCRQDGLFPVQGMEDSVTKIAAIYERAGAKEKFAGQFYDVPHQFNVAMQDDAFSWLDRQLKPT</sequence>
<dbReference type="InterPro" id="IPR025890">
    <property type="entry name" value="Abhydrolase_bac"/>
</dbReference>
<dbReference type="InterPro" id="IPR029058">
    <property type="entry name" value="AB_hydrolase_fold"/>
</dbReference>
<accession>A0A517YEG6</accession>
<dbReference type="PROSITE" id="PS51318">
    <property type="entry name" value="TAT"/>
    <property type="match status" value="1"/>
</dbReference>
<evidence type="ECO:0000313" key="1">
    <source>
        <dbReference type="EMBL" id="QDU28623.1"/>
    </source>
</evidence>
<dbReference type="GO" id="GO:0016787">
    <property type="term" value="F:hydrolase activity"/>
    <property type="evidence" value="ECO:0007669"/>
    <property type="project" value="UniProtKB-KW"/>
</dbReference>
<dbReference type="SUPFAM" id="SSF53474">
    <property type="entry name" value="alpha/beta-Hydrolases"/>
    <property type="match status" value="1"/>
</dbReference>